<sequence length="288" mass="32516">MLRPIANPENPRLPPELERAIFETSALSHLPGIPTLMRVAWRVKEWVEPLMYRVVMVSGASPRKMLGFPIFREYILPLVVENKPSEFFQDNVKHLFLESAPDQAATEALLTACSHIISLVLLMRDPSPYMSMLASMECLQRLSVQVEALFPGRDIDFIHPLFRNVTHLEIFHHFQSSQMAEFYPGLALVPNLTHVAFHSGFHRVEALSTEADSHVKCLVYLTAVELSNTPAALNDPRIVCIQLQSPIRARWLRGVDKGEDFWALADSFIAAKRVGKVPRKPLCILATS</sequence>
<dbReference type="Proteomes" id="UP001215598">
    <property type="component" value="Unassembled WGS sequence"/>
</dbReference>
<dbReference type="AlphaFoldDB" id="A0AAD7MR91"/>
<proteinExistence type="predicted"/>
<reference evidence="1" key="1">
    <citation type="submission" date="2023-03" db="EMBL/GenBank/DDBJ databases">
        <title>Massive genome expansion in bonnet fungi (Mycena s.s.) driven by repeated elements and novel gene families across ecological guilds.</title>
        <authorList>
            <consortium name="Lawrence Berkeley National Laboratory"/>
            <person name="Harder C.B."/>
            <person name="Miyauchi S."/>
            <person name="Viragh M."/>
            <person name="Kuo A."/>
            <person name="Thoen E."/>
            <person name="Andreopoulos B."/>
            <person name="Lu D."/>
            <person name="Skrede I."/>
            <person name="Drula E."/>
            <person name="Henrissat B."/>
            <person name="Morin E."/>
            <person name="Kohler A."/>
            <person name="Barry K."/>
            <person name="LaButti K."/>
            <person name="Morin E."/>
            <person name="Salamov A."/>
            <person name="Lipzen A."/>
            <person name="Mereny Z."/>
            <person name="Hegedus B."/>
            <person name="Baldrian P."/>
            <person name="Stursova M."/>
            <person name="Weitz H."/>
            <person name="Taylor A."/>
            <person name="Grigoriev I.V."/>
            <person name="Nagy L.G."/>
            <person name="Martin F."/>
            <person name="Kauserud H."/>
        </authorList>
    </citation>
    <scope>NUCLEOTIDE SEQUENCE</scope>
    <source>
        <strain evidence="1">CBHHK182m</strain>
    </source>
</reference>
<evidence type="ECO:0000313" key="1">
    <source>
        <dbReference type="EMBL" id="KAJ7729169.1"/>
    </source>
</evidence>
<gene>
    <name evidence="1" type="ORF">B0H16DRAFT_1330580</name>
</gene>
<keyword evidence="2" id="KW-1185">Reference proteome</keyword>
<protein>
    <submittedName>
        <fullName evidence="1">Uncharacterized protein</fullName>
    </submittedName>
</protein>
<evidence type="ECO:0000313" key="2">
    <source>
        <dbReference type="Proteomes" id="UP001215598"/>
    </source>
</evidence>
<name>A0AAD7MR91_9AGAR</name>
<accession>A0AAD7MR91</accession>
<organism evidence="1 2">
    <name type="scientific">Mycena metata</name>
    <dbReference type="NCBI Taxonomy" id="1033252"/>
    <lineage>
        <taxon>Eukaryota</taxon>
        <taxon>Fungi</taxon>
        <taxon>Dikarya</taxon>
        <taxon>Basidiomycota</taxon>
        <taxon>Agaricomycotina</taxon>
        <taxon>Agaricomycetes</taxon>
        <taxon>Agaricomycetidae</taxon>
        <taxon>Agaricales</taxon>
        <taxon>Marasmiineae</taxon>
        <taxon>Mycenaceae</taxon>
        <taxon>Mycena</taxon>
    </lineage>
</organism>
<dbReference type="EMBL" id="JARKIB010000167">
    <property type="protein sequence ID" value="KAJ7729169.1"/>
    <property type="molecule type" value="Genomic_DNA"/>
</dbReference>
<comment type="caution">
    <text evidence="1">The sequence shown here is derived from an EMBL/GenBank/DDBJ whole genome shotgun (WGS) entry which is preliminary data.</text>
</comment>